<feature type="compositionally biased region" description="Low complexity" evidence="1">
    <location>
        <begin position="437"/>
        <end position="446"/>
    </location>
</feature>
<dbReference type="InterPro" id="IPR029058">
    <property type="entry name" value="AB_hydrolase_fold"/>
</dbReference>
<protein>
    <recommendedName>
        <fullName evidence="2">DUF1023 domain-containing protein</fullName>
    </recommendedName>
</protein>
<reference evidence="4" key="1">
    <citation type="journal article" date="2019" name="Int. J. Syst. Evol. Microbiol.">
        <title>The Global Catalogue of Microorganisms (GCM) 10K type strain sequencing project: providing services to taxonomists for standard genome sequencing and annotation.</title>
        <authorList>
            <consortium name="The Broad Institute Genomics Platform"/>
            <consortium name="The Broad Institute Genome Sequencing Center for Infectious Disease"/>
            <person name="Wu L."/>
            <person name="Ma J."/>
        </authorList>
    </citation>
    <scope>NUCLEOTIDE SEQUENCE [LARGE SCALE GENOMIC DNA]</scope>
    <source>
        <strain evidence="4">NBRC 105830</strain>
    </source>
</reference>
<evidence type="ECO:0000259" key="2">
    <source>
        <dbReference type="Pfam" id="PF06259"/>
    </source>
</evidence>
<comment type="caution">
    <text evidence="3">The sequence shown here is derived from an EMBL/GenBank/DDBJ whole genome shotgun (WGS) entry which is preliminary data.</text>
</comment>
<accession>A0ABQ6HP79</accession>
<organism evidence="3 4">
    <name type="scientific">Arsenicicoccus piscis</name>
    <dbReference type="NCBI Taxonomy" id="673954"/>
    <lineage>
        <taxon>Bacteria</taxon>
        <taxon>Bacillati</taxon>
        <taxon>Actinomycetota</taxon>
        <taxon>Actinomycetes</taxon>
        <taxon>Micrococcales</taxon>
        <taxon>Intrasporangiaceae</taxon>
        <taxon>Arsenicicoccus</taxon>
    </lineage>
</organism>
<dbReference type="InterPro" id="IPR010427">
    <property type="entry name" value="DUF1023"/>
</dbReference>
<feature type="region of interest" description="Disordered" evidence="1">
    <location>
        <begin position="437"/>
        <end position="461"/>
    </location>
</feature>
<gene>
    <name evidence="3" type="ORF">GCM10025862_21820</name>
</gene>
<evidence type="ECO:0000313" key="3">
    <source>
        <dbReference type="EMBL" id="GMA20161.1"/>
    </source>
</evidence>
<sequence length="461" mass="49881">MRTDEGVLVASPPPNQSLPDALEQAAAELHEVLERATSTHLHYVRQGAGDRTWARINDAVSGEIRARRTDVSLYAAGLLVEQLRAEAADARRRFGDVDMAGQPVLPHPPSEEPAEVAAWWAGLSEADRDEVILRETPWVGRADGLPVDVRHRANLDVLHAEIERRSHLLDPESEEPHDQATEEEKRDLRGLLKLRRFFTEEVKGVSVPVADRRLYLLDARAYPLRCAFVLGDLEAADNVVVHVPGATTTVDLRLFRESRWLCALRDEAGRLTDDPTSTAVMGWFGYHAPYDIAVRRALGDSGVKVLVPGEASDERYAREAAPTLARCLDGVRTLVGPDTRLVASGHSYGASCLGLALQTSTAADALMVAGCPGLFANDLASMHLEPGQLWAAVAPADVVALLGLFGGDPLKIPGIKLISPFARTVSYYAGVAPCCARRSGTSSTSAPAPPRSMRSRRSPSP</sequence>
<proteinExistence type="predicted"/>
<dbReference type="Proteomes" id="UP001157109">
    <property type="component" value="Unassembled WGS sequence"/>
</dbReference>
<keyword evidence="4" id="KW-1185">Reference proteome</keyword>
<dbReference type="Pfam" id="PF06259">
    <property type="entry name" value="Abhydrolase_8"/>
    <property type="match status" value="1"/>
</dbReference>
<evidence type="ECO:0000256" key="1">
    <source>
        <dbReference type="SAM" id="MobiDB-lite"/>
    </source>
</evidence>
<feature type="domain" description="DUF1023" evidence="2">
    <location>
        <begin position="225"/>
        <end position="400"/>
    </location>
</feature>
<dbReference type="RefSeq" id="WP_284284549.1">
    <property type="nucleotide sequence ID" value="NZ_BSUJ01000001.1"/>
</dbReference>
<dbReference type="EMBL" id="BSUJ01000001">
    <property type="protein sequence ID" value="GMA20161.1"/>
    <property type="molecule type" value="Genomic_DNA"/>
</dbReference>
<evidence type="ECO:0000313" key="4">
    <source>
        <dbReference type="Proteomes" id="UP001157109"/>
    </source>
</evidence>
<name>A0ABQ6HP79_9MICO</name>
<dbReference type="SUPFAM" id="SSF53474">
    <property type="entry name" value="alpha/beta-Hydrolases"/>
    <property type="match status" value="1"/>
</dbReference>